<organism evidence="3 4">
    <name type="scientific">Kitasatospora arboriphila</name>
    <dbReference type="NCBI Taxonomy" id="258052"/>
    <lineage>
        <taxon>Bacteria</taxon>
        <taxon>Bacillati</taxon>
        <taxon>Actinomycetota</taxon>
        <taxon>Actinomycetes</taxon>
        <taxon>Kitasatosporales</taxon>
        <taxon>Streptomycetaceae</taxon>
        <taxon>Kitasatospora</taxon>
    </lineage>
</organism>
<gene>
    <name evidence="3" type="ORF">GCM10009663_78090</name>
</gene>
<protein>
    <recommendedName>
        <fullName evidence="5">Integral membrane protein</fullName>
    </recommendedName>
</protein>
<sequence length="217" mass="21834">MTESRATRVLRAAVFTALAVPLAALGQVVLTGRPLPVTLVLACTAAVFLVALVLDGARHGLGRLAAVMVPVELLLNTAFNLGQDGCTTVAARSHGVDLLVCGGGSVDGSPMLSGLAGQSAGSLRLLVLLAHLALALAAAVWLRLGAAALGGAAQVLRALRAVAGAVVRHLLSFLAPLPACPAELAPSPDAREPLPRPESVVPSPAPRRGPLVFALAC</sequence>
<reference evidence="4" key="1">
    <citation type="journal article" date="2019" name="Int. J. Syst. Evol. Microbiol.">
        <title>The Global Catalogue of Microorganisms (GCM) 10K type strain sequencing project: providing services to taxonomists for standard genome sequencing and annotation.</title>
        <authorList>
            <consortium name="The Broad Institute Genomics Platform"/>
            <consortium name="The Broad Institute Genome Sequencing Center for Infectious Disease"/>
            <person name="Wu L."/>
            <person name="Ma J."/>
        </authorList>
    </citation>
    <scope>NUCLEOTIDE SEQUENCE [LARGE SCALE GENOMIC DNA]</scope>
    <source>
        <strain evidence="4">JCM 13002</strain>
    </source>
</reference>
<dbReference type="RefSeq" id="WP_344628545.1">
    <property type="nucleotide sequence ID" value="NZ_BAAALD010000205.1"/>
</dbReference>
<keyword evidence="2" id="KW-1133">Transmembrane helix</keyword>
<evidence type="ECO:0000313" key="3">
    <source>
        <dbReference type="EMBL" id="GAA1129841.1"/>
    </source>
</evidence>
<evidence type="ECO:0000256" key="2">
    <source>
        <dbReference type="SAM" id="Phobius"/>
    </source>
</evidence>
<evidence type="ECO:0008006" key="5">
    <source>
        <dbReference type="Google" id="ProtNLM"/>
    </source>
</evidence>
<name>A0ABP4EXK8_9ACTN</name>
<dbReference type="EMBL" id="BAAALD010000205">
    <property type="protein sequence ID" value="GAA1129841.1"/>
    <property type="molecule type" value="Genomic_DNA"/>
</dbReference>
<feature type="transmembrane region" description="Helical" evidence="2">
    <location>
        <begin position="36"/>
        <end position="54"/>
    </location>
</feature>
<accession>A0ABP4EXK8</accession>
<keyword evidence="2" id="KW-0472">Membrane</keyword>
<dbReference type="Proteomes" id="UP001499987">
    <property type="component" value="Unassembled WGS sequence"/>
</dbReference>
<feature type="region of interest" description="Disordered" evidence="1">
    <location>
        <begin position="186"/>
        <end position="208"/>
    </location>
</feature>
<proteinExistence type="predicted"/>
<evidence type="ECO:0000256" key="1">
    <source>
        <dbReference type="SAM" id="MobiDB-lite"/>
    </source>
</evidence>
<comment type="caution">
    <text evidence="3">The sequence shown here is derived from an EMBL/GenBank/DDBJ whole genome shotgun (WGS) entry which is preliminary data.</text>
</comment>
<keyword evidence="4" id="KW-1185">Reference proteome</keyword>
<keyword evidence="2" id="KW-0812">Transmembrane</keyword>
<feature type="transmembrane region" description="Helical" evidence="2">
    <location>
        <begin position="125"/>
        <end position="144"/>
    </location>
</feature>
<feature type="transmembrane region" description="Helical" evidence="2">
    <location>
        <begin position="12"/>
        <end position="30"/>
    </location>
</feature>
<evidence type="ECO:0000313" key="4">
    <source>
        <dbReference type="Proteomes" id="UP001499987"/>
    </source>
</evidence>